<proteinExistence type="predicted"/>
<dbReference type="InterPro" id="IPR047737">
    <property type="entry name" value="LysC"/>
</dbReference>
<dbReference type="EMBL" id="FR877557">
    <property type="protein sequence ID" value="CCC31875.1"/>
    <property type="molecule type" value="Genomic_DNA"/>
</dbReference>
<dbReference type="InterPro" id="IPR058979">
    <property type="entry name" value="LysC-like"/>
</dbReference>
<evidence type="ECO:0000256" key="1">
    <source>
        <dbReference type="SAM" id="SignalP"/>
    </source>
</evidence>
<dbReference type="NCBIfam" id="NF038368">
    <property type="entry name" value="P2_Rz1"/>
    <property type="match status" value="1"/>
</dbReference>
<feature type="signal peptide" evidence="1">
    <location>
        <begin position="1"/>
        <end position="29"/>
    </location>
</feature>
<dbReference type="Proteomes" id="UP000000289">
    <property type="component" value="Chromosome"/>
</dbReference>
<evidence type="ECO:0000313" key="3">
    <source>
        <dbReference type="Proteomes" id="UP000000289"/>
    </source>
</evidence>
<name>A0A0K0HEU5_SALBC</name>
<dbReference type="AlphaFoldDB" id="A0A0K0HEU5"/>
<evidence type="ECO:0000313" key="2">
    <source>
        <dbReference type="EMBL" id="CCC31875.1"/>
    </source>
</evidence>
<keyword evidence="1" id="KW-0732">Signal</keyword>
<feature type="chain" id="PRO_5005331735" evidence="1">
    <location>
        <begin position="30"/>
        <end position="96"/>
    </location>
</feature>
<dbReference type="eggNOG" id="ENOG5033HD0">
    <property type="taxonomic scope" value="Bacteria"/>
</dbReference>
<reference evidence="2 3" key="1">
    <citation type="journal article" date="2011" name="PLoS Pathog.">
        <title>Salmonella bongori provides insights into the evolution of the Salmonellae.</title>
        <authorList>
            <person name="Fookes M."/>
            <person name="Schroeder G.N."/>
            <person name="Langridge G.C."/>
            <person name="Blondel C.J."/>
            <person name="Mammina C."/>
            <person name="Connor T.R."/>
            <person name="Seth-Smith H."/>
            <person name="Vernikos G.S."/>
            <person name="Robinson K.S."/>
            <person name="Sanders M."/>
            <person name="Petty N.K."/>
            <person name="Kingsley R.A."/>
            <person name="Baumler A.J."/>
            <person name="Nuccio S.P."/>
            <person name="Contreras I."/>
            <person name="Santiviago C.A."/>
            <person name="Maskell D."/>
            <person name="Barrow P."/>
            <person name="Humphrey T."/>
            <person name="Nastasi A."/>
            <person name="Roberts M."/>
            <person name="Frankel G."/>
            <person name="Parkhill J."/>
            <person name="Dougan G."/>
            <person name="Thomson N.R."/>
        </authorList>
    </citation>
    <scope>NUCLEOTIDE SEQUENCE [LARGE SCALE GENOMIC DNA]</scope>
    <source>
        <strain evidence="3">ATCC 43975 / DSM 13772 / NCTC 12419</strain>
    </source>
</reference>
<sequence>MKMKPFAAGITLLCLMLCAGCTPAPPAPAPVIVVSGCPRVSLCPMPGSDPKTNGDLSADIRRLEGALTACALQVKTVKHCQDELDAEAQKPAQGAD</sequence>
<dbReference type="KEGG" id="sbg:SBG_2821A"/>
<organism evidence="2 3">
    <name type="scientific">Salmonella bongori (strain ATCC 43975 / DSM 13772 / NCTC 12419)</name>
    <dbReference type="NCBI Taxonomy" id="218493"/>
    <lineage>
        <taxon>Bacteria</taxon>
        <taxon>Pseudomonadati</taxon>
        <taxon>Pseudomonadota</taxon>
        <taxon>Gammaproteobacteria</taxon>
        <taxon>Enterobacterales</taxon>
        <taxon>Enterobacteriaceae</taxon>
        <taxon>Salmonella</taxon>
    </lineage>
</organism>
<protein>
    <submittedName>
        <fullName evidence="2">Lysozyme</fullName>
    </submittedName>
</protein>
<gene>
    <name evidence="2" type="ordered locus">SBG_2821A</name>
</gene>
<accession>A0A0K0HEU5</accession>
<dbReference type="Pfam" id="PF23793">
    <property type="entry name" value="LysC"/>
    <property type="match status" value="1"/>
</dbReference>